<organism evidence="3 4">
    <name type="scientific">Endocarpon pusillum</name>
    <dbReference type="NCBI Taxonomy" id="364733"/>
    <lineage>
        <taxon>Eukaryota</taxon>
        <taxon>Fungi</taxon>
        <taxon>Dikarya</taxon>
        <taxon>Ascomycota</taxon>
        <taxon>Pezizomycotina</taxon>
        <taxon>Eurotiomycetes</taxon>
        <taxon>Chaetothyriomycetidae</taxon>
        <taxon>Verrucariales</taxon>
        <taxon>Verrucariaceae</taxon>
        <taxon>Endocarpon</taxon>
    </lineage>
</organism>
<feature type="signal peptide" evidence="1">
    <location>
        <begin position="1"/>
        <end position="22"/>
    </location>
</feature>
<comment type="caution">
    <text evidence="3">The sequence shown here is derived from an EMBL/GenBank/DDBJ whole genome shotgun (WGS) entry which is preliminary data.</text>
</comment>
<accession>A0A8H7A6E0</accession>
<dbReference type="OrthoDB" id="3518533at2759"/>
<protein>
    <recommendedName>
        <fullName evidence="2">DUF7907 domain-containing protein</fullName>
    </recommendedName>
</protein>
<gene>
    <name evidence="3" type="ORF">GJ744_004760</name>
</gene>
<keyword evidence="1" id="KW-0732">Signal</keyword>
<keyword evidence="4" id="KW-1185">Reference proteome</keyword>
<evidence type="ECO:0000256" key="1">
    <source>
        <dbReference type="SAM" id="SignalP"/>
    </source>
</evidence>
<evidence type="ECO:0000259" key="2">
    <source>
        <dbReference type="Pfam" id="PF25484"/>
    </source>
</evidence>
<dbReference type="Proteomes" id="UP000606974">
    <property type="component" value="Unassembled WGS sequence"/>
</dbReference>
<dbReference type="InterPro" id="IPR057229">
    <property type="entry name" value="DUF7907"/>
</dbReference>
<evidence type="ECO:0000313" key="4">
    <source>
        <dbReference type="Proteomes" id="UP000606974"/>
    </source>
</evidence>
<sequence length="187" mass="20719">MHLSAAVLSFGSSLLIIKTVLASTLLPRQDTPTAYYLQTRTLDTSSNKNSLFATASETSFGINDMILTSNITNASQGYFNDTHQYFNLDPAHTWGLNLGLDADHDAWEPVTIRFGQGTSGFRIGFNTLEWSGRDEGNGGWMACDWIHGVPQLFWRYAYFAYPIPCSCADVTMELVPIQGDQVKSGIY</sequence>
<evidence type="ECO:0000313" key="3">
    <source>
        <dbReference type="EMBL" id="KAF7502973.1"/>
    </source>
</evidence>
<dbReference type="Pfam" id="PF25484">
    <property type="entry name" value="DUF7907"/>
    <property type="match status" value="1"/>
</dbReference>
<name>A0A8H7A6E0_9EURO</name>
<proteinExistence type="predicted"/>
<reference evidence="3" key="1">
    <citation type="submission" date="2020-02" db="EMBL/GenBank/DDBJ databases">
        <authorList>
            <person name="Palmer J.M."/>
        </authorList>
    </citation>
    <scope>NUCLEOTIDE SEQUENCE</scope>
    <source>
        <strain evidence="3">EPUS1.4</strain>
        <tissue evidence="3">Thallus</tissue>
    </source>
</reference>
<feature type="domain" description="DUF7907" evidence="2">
    <location>
        <begin position="33"/>
        <end position="172"/>
    </location>
</feature>
<dbReference type="AlphaFoldDB" id="A0A8H7A6E0"/>
<feature type="chain" id="PRO_5034210722" description="DUF7907 domain-containing protein" evidence="1">
    <location>
        <begin position="23"/>
        <end position="187"/>
    </location>
</feature>
<dbReference type="EMBL" id="JAACFV010000205">
    <property type="protein sequence ID" value="KAF7502973.1"/>
    <property type="molecule type" value="Genomic_DNA"/>
</dbReference>